<proteinExistence type="predicted"/>
<evidence type="ECO:0000256" key="1">
    <source>
        <dbReference type="SAM" id="MobiDB-lite"/>
    </source>
</evidence>
<name>A0A5E5AMK9_9BURK</name>
<dbReference type="OrthoDB" id="8942896at2"/>
<accession>A0A5E5AMK9</accession>
<organism evidence="2 3">
    <name type="scientific">Pandoraea captiosa</name>
    <dbReference type="NCBI Taxonomy" id="2508302"/>
    <lineage>
        <taxon>Bacteria</taxon>
        <taxon>Pseudomonadati</taxon>
        <taxon>Pseudomonadota</taxon>
        <taxon>Betaproteobacteria</taxon>
        <taxon>Burkholderiales</taxon>
        <taxon>Burkholderiaceae</taxon>
        <taxon>Pandoraea</taxon>
    </lineage>
</organism>
<dbReference type="EMBL" id="CABPSQ010000015">
    <property type="protein sequence ID" value="VVE74929.1"/>
    <property type="molecule type" value="Genomic_DNA"/>
</dbReference>
<reference evidence="2 3" key="1">
    <citation type="submission" date="2019-08" db="EMBL/GenBank/DDBJ databases">
        <authorList>
            <person name="Peeters C."/>
        </authorList>
    </citation>
    <scope>NUCLEOTIDE SEQUENCE [LARGE SCALE GENOMIC DNA]</scope>
    <source>
        <strain evidence="2 3">LMG 31118</strain>
    </source>
</reference>
<evidence type="ECO:0000313" key="3">
    <source>
        <dbReference type="Proteomes" id="UP000414136"/>
    </source>
</evidence>
<dbReference type="AlphaFoldDB" id="A0A5E5AMK9"/>
<protein>
    <submittedName>
        <fullName evidence="2">Uncharacterized protein</fullName>
    </submittedName>
</protein>
<feature type="region of interest" description="Disordered" evidence="1">
    <location>
        <begin position="68"/>
        <end position="106"/>
    </location>
</feature>
<dbReference type="RefSeq" id="WP_150627526.1">
    <property type="nucleotide sequence ID" value="NZ_CABPSQ010000015.1"/>
</dbReference>
<evidence type="ECO:0000313" key="2">
    <source>
        <dbReference type="EMBL" id="VVE74929.1"/>
    </source>
</evidence>
<sequence>MAGTSRELTQREGIASLARLARRREASLRAALARLTSAANEADAQVSACDRACEVQRRVWQDALSRGGVYGPREAAGASQSVEAERRSLAEAKSRHSEAVARARHAHASLQDLHGRLEDNARKQEKLRELLTLYPR</sequence>
<feature type="compositionally biased region" description="Basic and acidic residues" evidence="1">
    <location>
        <begin position="83"/>
        <end position="101"/>
    </location>
</feature>
<gene>
    <name evidence="2" type="ORF">PCA31118_04868</name>
</gene>
<keyword evidence="3" id="KW-1185">Reference proteome</keyword>
<dbReference type="Proteomes" id="UP000414136">
    <property type="component" value="Unassembled WGS sequence"/>
</dbReference>